<keyword evidence="4" id="KW-0575">Peroxidase</keyword>
<feature type="binding site" evidence="16">
    <location>
        <position position="399"/>
    </location>
    <ligand>
        <name>Ca(2+)</name>
        <dbReference type="ChEBI" id="CHEBI:29108"/>
        <label>2</label>
    </ligand>
</feature>
<evidence type="ECO:0000313" key="20">
    <source>
        <dbReference type="EMBL" id="KAJ0979102.1"/>
    </source>
</evidence>
<dbReference type="PROSITE" id="PS50873">
    <property type="entry name" value="PEROXIDASE_4"/>
    <property type="match status" value="1"/>
</dbReference>
<feature type="binding site" description="axial binding residue" evidence="16">
    <location>
        <position position="338"/>
    </location>
    <ligand>
        <name>heme b</name>
        <dbReference type="ChEBI" id="CHEBI:60344"/>
    </ligand>
    <ligandPart>
        <name>Fe</name>
        <dbReference type="ChEBI" id="CHEBI:18248"/>
    </ligandPart>
</feature>
<evidence type="ECO:0000256" key="4">
    <source>
        <dbReference type="ARBA" id="ARBA00022559"/>
    </source>
</evidence>
<dbReference type="GO" id="GO:0020037">
    <property type="term" value="F:heme binding"/>
    <property type="evidence" value="ECO:0007669"/>
    <property type="project" value="InterPro"/>
</dbReference>
<evidence type="ECO:0000256" key="1">
    <source>
        <dbReference type="ARBA" id="ARBA00000189"/>
    </source>
</evidence>
<evidence type="ECO:0000256" key="14">
    <source>
        <dbReference type="PIRSR" id="PIRSR600823-1"/>
    </source>
</evidence>
<evidence type="ECO:0000256" key="13">
    <source>
        <dbReference type="ARBA" id="ARBA00072322"/>
    </source>
</evidence>
<dbReference type="GO" id="GO:0042744">
    <property type="term" value="P:hydrogen peroxide catabolic process"/>
    <property type="evidence" value="ECO:0007669"/>
    <property type="project" value="UniProtKB-KW"/>
</dbReference>
<feature type="binding site" evidence="16">
    <location>
        <position position="221"/>
    </location>
    <ligand>
        <name>Ca(2+)</name>
        <dbReference type="ChEBI" id="CHEBI:29108"/>
        <label>1</label>
    </ligand>
</feature>
<dbReference type="InterPro" id="IPR019793">
    <property type="entry name" value="Peroxidases_heam-ligand_BS"/>
</dbReference>
<keyword evidence="5" id="KW-0349">Heme</keyword>
<evidence type="ECO:0000256" key="18">
    <source>
        <dbReference type="PIRSR" id="PIRSR600823-5"/>
    </source>
</evidence>
<dbReference type="InterPro" id="IPR010255">
    <property type="entry name" value="Haem_peroxidase_sf"/>
</dbReference>
<keyword evidence="9 16" id="KW-0408">Iron</keyword>
<evidence type="ECO:0000256" key="6">
    <source>
        <dbReference type="ARBA" id="ARBA00022723"/>
    </source>
</evidence>
<sequence length="471" mass="52366">MDDYSDRQPASSPLRRVLSLPCRRFPFLLACPGSFSNPFVWSRNLLSLYRQLRRWWRSFATPQPFLLAPRQCSLDRFHLYSNLMLPSANTCPDNGWELPSSLDPDRNLDIVDELSGMLINKDELANQFDQPGDCVKVSAEQVDILEQCPTLLLVGFLLHPHVQRPLFKAQLQVGFYNDKCLLAESIVKDEVMKALRSDSGLAAGLVRLHFHDAFVRGADASVLIDSTSNNTAEKDAPPNNPSLRGFEVIDSAKNRLEIACKGKVSCADILAFAARDSVLFSLGISYAVPSGRRDGRVSMASEALSNLPPPSFNLTQLTQIFNSNGFSQEEMIILSGAHTIGRSHCSSFTNRLYNFNSTVSQDPSLDPTYAEQLKKQCPNGSTNTSLVVPMDPKTPTIFDTNYYKLILANRGLFTSDQTLISTPEAKKLVQVNAYVPLLFPLKFRDAFVKMGKMGVLTGDEGEIRTNCRVIN</sequence>
<dbReference type="Gene3D" id="1.10.420.10">
    <property type="entry name" value="Peroxidase, domain 2"/>
    <property type="match status" value="1"/>
</dbReference>
<dbReference type="AlphaFoldDB" id="A0A9D5CU67"/>
<dbReference type="FunFam" id="1.10.520.10:FF:000001">
    <property type="entry name" value="Peroxidase"/>
    <property type="match status" value="1"/>
</dbReference>
<dbReference type="SUPFAM" id="SSF48113">
    <property type="entry name" value="Heme-dependent peroxidases"/>
    <property type="match status" value="1"/>
</dbReference>
<dbReference type="PRINTS" id="PR00461">
    <property type="entry name" value="PLPEROXIDASE"/>
</dbReference>
<dbReference type="Proteomes" id="UP001085076">
    <property type="component" value="Miscellaneous, Linkage group lg03"/>
</dbReference>
<comment type="similarity">
    <text evidence="2">Belongs to the peroxidase family. Ascorbate peroxidase subfamily.</text>
</comment>
<reference evidence="20" key="2">
    <citation type="journal article" date="2022" name="Hortic Res">
        <title>The genome of Dioscorea zingiberensis sheds light on the biosynthesis, origin and evolution of the medicinally important diosgenin saponins.</title>
        <authorList>
            <person name="Li Y."/>
            <person name="Tan C."/>
            <person name="Li Z."/>
            <person name="Guo J."/>
            <person name="Li S."/>
            <person name="Chen X."/>
            <person name="Wang C."/>
            <person name="Dai X."/>
            <person name="Yang H."/>
            <person name="Song W."/>
            <person name="Hou L."/>
            <person name="Xu J."/>
            <person name="Tong Z."/>
            <person name="Xu A."/>
            <person name="Yuan X."/>
            <person name="Wang W."/>
            <person name="Yang Q."/>
            <person name="Chen L."/>
            <person name="Sun Z."/>
            <person name="Wang K."/>
            <person name="Pan B."/>
            <person name="Chen J."/>
            <person name="Bao Y."/>
            <person name="Liu F."/>
            <person name="Qi X."/>
            <person name="Gang D.R."/>
            <person name="Wen J."/>
            <person name="Li J."/>
        </authorList>
    </citation>
    <scope>NUCLEOTIDE SEQUENCE</scope>
    <source>
        <strain evidence="20">Dzin_1.0</strain>
    </source>
</reference>
<evidence type="ECO:0000256" key="15">
    <source>
        <dbReference type="PIRSR" id="PIRSR600823-2"/>
    </source>
</evidence>
<keyword evidence="10 18" id="KW-1015">Disulfide bond</keyword>
<accession>A0A9D5CU67</accession>
<feature type="binding site" evidence="16">
    <location>
        <position position="219"/>
    </location>
    <ligand>
        <name>Ca(2+)</name>
        <dbReference type="ChEBI" id="CHEBI:29108"/>
        <label>1</label>
    </ligand>
</feature>
<dbReference type="GO" id="GO:0046872">
    <property type="term" value="F:metal ion binding"/>
    <property type="evidence" value="ECO:0007669"/>
    <property type="project" value="UniProtKB-KW"/>
</dbReference>
<evidence type="ECO:0000313" key="21">
    <source>
        <dbReference type="Proteomes" id="UP001085076"/>
    </source>
</evidence>
<dbReference type="PANTHER" id="PTHR31235">
    <property type="entry name" value="PEROXIDASE 25-RELATED"/>
    <property type="match status" value="1"/>
</dbReference>
<evidence type="ECO:0000259" key="19">
    <source>
        <dbReference type="PROSITE" id="PS50873"/>
    </source>
</evidence>
<protein>
    <recommendedName>
        <fullName evidence="13">Peroxidase 1</fullName>
        <ecNumber evidence="3">1.11.1.7</ecNumber>
    </recommendedName>
</protein>
<evidence type="ECO:0000256" key="12">
    <source>
        <dbReference type="ARBA" id="ARBA00023324"/>
    </source>
</evidence>
<dbReference type="InterPro" id="IPR019794">
    <property type="entry name" value="Peroxidases_AS"/>
</dbReference>
<dbReference type="EC" id="1.11.1.7" evidence="3"/>
<dbReference type="FunFam" id="1.10.420.10:FF:000006">
    <property type="entry name" value="Peroxidase"/>
    <property type="match status" value="1"/>
</dbReference>
<name>A0A9D5CU67_9LILI</name>
<evidence type="ECO:0000256" key="3">
    <source>
        <dbReference type="ARBA" id="ARBA00012313"/>
    </source>
</evidence>
<feature type="binding site" evidence="16">
    <location>
        <position position="339"/>
    </location>
    <ligand>
        <name>Ca(2+)</name>
        <dbReference type="ChEBI" id="CHEBI:29108"/>
        <label>2</label>
    </ligand>
</feature>
<evidence type="ECO:0000256" key="9">
    <source>
        <dbReference type="ARBA" id="ARBA00023004"/>
    </source>
</evidence>
<comment type="cofactor">
    <cofactor evidence="16">
        <name>Ca(2+)</name>
        <dbReference type="ChEBI" id="CHEBI:29108"/>
    </cofactor>
    <text evidence="16">Binds 2 calcium ions per subunit.</text>
</comment>
<feature type="domain" description="Plant heme peroxidase family profile" evidence="19">
    <location>
        <begin position="170"/>
        <end position="471"/>
    </location>
</feature>
<evidence type="ECO:0000256" key="7">
    <source>
        <dbReference type="ARBA" id="ARBA00022837"/>
    </source>
</evidence>
<keyword evidence="21" id="KW-1185">Reference proteome</keyword>
<proteinExistence type="inferred from homology"/>
<dbReference type="PROSITE" id="PS00436">
    <property type="entry name" value="PEROXIDASE_2"/>
    <property type="match status" value="1"/>
</dbReference>
<feature type="disulfide bond" evidence="18">
    <location>
        <begin position="345"/>
        <end position="377"/>
    </location>
</feature>
<feature type="binding site" evidence="16">
    <location>
        <position position="391"/>
    </location>
    <ligand>
        <name>Ca(2+)</name>
        <dbReference type="ChEBI" id="CHEBI:29108"/>
        <label>2</label>
    </ligand>
</feature>
<keyword evidence="7 16" id="KW-0106">Calcium</keyword>
<dbReference type="EMBL" id="JAGGNH010000003">
    <property type="protein sequence ID" value="KAJ0979102.1"/>
    <property type="molecule type" value="Genomic_DNA"/>
</dbReference>
<dbReference type="GO" id="GO:0006979">
    <property type="term" value="P:response to oxidative stress"/>
    <property type="evidence" value="ECO:0007669"/>
    <property type="project" value="InterPro"/>
</dbReference>
<keyword evidence="6 16" id="KW-0479">Metal-binding</keyword>
<keyword evidence="11" id="KW-0325">Glycoprotein</keyword>
<evidence type="ECO:0000256" key="2">
    <source>
        <dbReference type="ARBA" id="ARBA00006873"/>
    </source>
</evidence>
<dbReference type="GO" id="GO:0140825">
    <property type="term" value="F:lactoperoxidase activity"/>
    <property type="evidence" value="ECO:0007669"/>
    <property type="project" value="UniProtKB-EC"/>
</dbReference>
<evidence type="ECO:0000256" key="11">
    <source>
        <dbReference type="ARBA" id="ARBA00023180"/>
    </source>
</evidence>
<evidence type="ECO:0000256" key="17">
    <source>
        <dbReference type="PIRSR" id="PIRSR600823-4"/>
    </source>
</evidence>
<dbReference type="InterPro" id="IPR002016">
    <property type="entry name" value="Haem_peroxidase"/>
</dbReference>
<dbReference type="Gene3D" id="1.10.520.10">
    <property type="match status" value="1"/>
</dbReference>
<dbReference type="InterPro" id="IPR000823">
    <property type="entry name" value="Peroxidase_pln"/>
</dbReference>
<comment type="caution">
    <text evidence="20">The sequence shown here is derived from an EMBL/GenBank/DDBJ whole genome shotgun (WGS) entry which is preliminary data.</text>
</comment>
<comment type="cofactor">
    <cofactor evidence="16">
        <name>heme b</name>
        <dbReference type="ChEBI" id="CHEBI:60344"/>
    </cofactor>
    <text evidence="16">Binds 1 heme b (iron(II)-protoporphyrin IX) group per subunit.</text>
</comment>
<feature type="disulfide bond" evidence="18">
    <location>
        <begin position="266"/>
        <end position="467"/>
    </location>
</feature>
<dbReference type="PRINTS" id="PR00458">
    <property type="entry name" value="PEROXIDASE"/>
</dbReference>
<dbReference type="InterPro" id="IPR033905">
    <property type="entry name" value="Secretory_peroxidase"/>
</dbReference>
<feature type="active site" description="Proton acceptor" evidence="14">
    <location>
        <position position="211"/>
    </location>
</feature>
<feature type="binding site" evidence="16">
    <location>
        <position position="394"/>
    </location>
    <ligand>
        <name>Ca(2+)</name>
        <dbReference type="ChEBI" id="CHEBI:29108"/>
        <label>2</label>
    </ligand>
</feature>
<keyword evidence="12" id="KW-0376">Hydrogen peroxide</keyword>
<dbReference type="PROSITE" id="PS00435">
    <property type="entry name" value="PEROXIDASE_1"/>
    <property type="match status" value="1"/>
</dbReference>
<dbReference type="CDD" id="cd00693">
    <property type="entry name" value="secretory_peroxidase"/>
    <property type="match status" value="1"/>
</dbReference>
<feature type="binding site" evidence="16">
    <location>
        <position position="212"/>
    </location>
    <ligand>
        <name>Ca(2+)</name>
        <dbReference type="ChEBI" id="CHEBI:29108"/>
        <label>1</label>
    </ligand>
</feature>
<dbReference type="OrthoDB" id="2113341at2759"/>
<gene>
    <name evidence="20" type="ORF">J5N97_014576</name>
</gene>
<organism evidence="20 21">
    <name type="scientific">Dioscorea zingiberensis</name>
    <dbReference type="NCBI Taxonomy" id="325984"/>
    <lineage>
        <taxon>Eukaryota</taxon>
        <taxon>Viridiplantae</taxon>
        <taxon>Streptophyta</taxon>
        <taxon>Embryophyta</taxon>
        <taxon>Tracheophyta</taxon>
        <taxon>Spermatophyta</taxon>
        <taxon>Magnoliopsida</taxon>
        <taxon>Liliopsida</taxon>
        <taxon>Dioscoreales</taxon>
        <taxon>Dioscoreaceae</taxon>
        <taxon>Dioscorea</taxon>
    </lineage>
</organism>
<feature type="disulfide bond" evidence="18">
    <location>
        <begin position="180"/>
        <end position="260"/>
    </location>
</feature>
<feature type="binding site" evidence="16">
    <location>
        <position position="233"/>
    </location>
    <ligand>
        <name>Ca(2+)</name>
        <dbReference type="ChEBI" id="CHEBI:29108"/>
        <label>1</label>
    </ligand>
</feature>
<evidence type="ECO:0000256" key="16">
    <source>
        <dbReference type="PIRSR" id="PIRSR600823-3"/>
    </source>
</evidence>
<feature type="binding site" evidence="16">
    <location>
        <position position="215"/>
    </location>
    <ligand>
        <name>Ca(2+)</name>
        <dbReference type="ChEBI" id="CHEBI:29108"/>
        <label>1</label>
    </ligand>
</feature>
<comment type="catalytic activity">
    <reaction evidence="1">
        <text>2 a phenolic donor + H2O2 = 2 a phenolic radical donor + 2 H2O</text>
        <dbReference type="Rhea" id="RHEA:56136"/>
        <dbReference type="ChEBI" id="CHEBI:15377"/>
        <dbReference type="ChEBI" id="CHEBI:16240"/>
        <dbReference type="ChEBI" id="CHEBI:139520"/>
        <dbReference type="ChEBI" id="CHEBI:139521"/>
        <dbReference type="EC" id="1.11.1.7"/>
    </reaction>
</comment>
<feature type="binding site" evidence="16">
    <location>
        <position position="217"/>
    </location>
    <ligand>
        <name>Ca(2+)</name>
        <dbReference type="ChEBI" id="CHEBI:29108"/>
        <label>1</label>
    </ligand>
</feature>
<feature type="site" description="Transition state stabilizer" evidence="17">
    <location>
        <position position="207"/>
    </location>
</feature>
<dbReference type="Pfam" id="PF00141">
    <property type="entry name" value="peroxidase"/>
    <property type="match status" value="1"/>
</dbReference>
<feature type="binding site" evidence="15">
    <location>
        <position position="308"/>
    </location>
    <ligand>
        <name>substrate</name>
    </ligand>
</feature>
<evidence type="ECO:0000256" key="10">
    <source>
        <dbReference type="ARBA" id="ARBA00023157"/>
    </source>
</evidence>
<evidence type="ECO:0000256" key="5">
    <source>
        <dbReference type="ARBA" id="ARBA00022617"/>
    </source>
</evidence>
<reference evidence="20" key="1">
    <citation type="submission" date="2021-03" db="EMBL/GenBank/DDBJ databases">
        <authorList>
            <person name="Li Z."/>
            <person name="Yang C."/>
        </authorList>
    </citation>
    <scope>NUCLEOTIDE SEQUENCE</scope>
    <source>
        <strain evidence="20">Dzin_1.0</strain>
        <tissue evidence="20">Leaf</tissue>
    </source>
</reference>
<evidence type="ECO:0000256" key="8">
    <source>
        <dbReference type="ARBA" id="ARBA00023002"/>
    </source>
</evidence>
<keyword evidence="8" id="KW-0560">Oxidoreductase</keyword>